<dbReference type="HOGENOM" id="CLU_052989_1_0_1"/>
<name>A0A066XGM4_COLSU</name>
<keyword evidence="1" id="KW-0732">Signal</keyword>
<protein>
    <recommendedName>
        <fullName evidence="4">SMP-30/Gluconolactonase/LRE-like region domain-containing protein</fullName>
    </recommendedName>
</protein>
<evidence type="ECO:0000313" key="3">
    <source>
        <dbReference type="Proteomes" id="UP000027238"/>
    </source>
</evidence>
<dbReference type="PANTHER" id="PTHR42060">
    <property type="entry name" value="NHL REPEAT-CONTAINING PROTEIN-RELATED"/>
    <property type="match status" value="1"/>
</dbReference>
<proteinExistence type="predicted"/>
<dbReference type="Gene3D" id="2.120.10.30">
    <property type="entry name" value="TolB, C-terminal domain"/>
    <property type="match status" value="1"/>
</dbReference>
<sequence>MLPYLPLLVALSGLAAAAVLPATTPHVPNHLVHQFGDGFWAENIAVRSNGKLLITMIAPYPQVYQLDPLSPNPAPELIATFPNHLAALGIDEIKPDVFVVVANNFTFSSGASTLGSNTVYRVDMRTYEANGKTKISVLAEIPDAVFLNGLTTVKSGPGGKILTADSFTGQIFEVDIKSGASRVWMDDPILHFPANGTKIGVNGVRYRQKDGFVYFSVLARGTLARVPYSPHGNKEVQVLATANAPFDDFILAQNGDIYATGGSTNLLYRLKVGSGRLTPVFGASDSLALAGPTAVRFGRTKLDRHTVYVTTNGGVAGPINGTVTEPGKVVAIDTSRL</sequence>
<gene>
    <name evidence="2" type="ORF">CSUB01_09975</name>
</gene>
<dbReference type="InterPro" id="IPR052998">
    <property type="entry name" value="Hetero-Diels-Alderase-like"/>
</dbReference>
<evidence type="ECO:0000256" key="1">
    <source>
        <dbReference type="SAM" id="SignalP"/>
    </source>
</evidence>
<dbReference type="eggNOG" id="ENOG502S00D">
    <property type="taxonomic scope" value="Eukaryota"/>
</dbReference>
<organism evidence="2 3">
    <name type="scientific">Colletotrichum sublineola</name>
    <name type="common">Sorghum anthracnose fungus</name>
    <dbReference type="NCBI Taxonomy" id="1173701"/>
    <lineage>
        <taxon>Eukaryota</taxon>
        <taxon>Fungi</taxon>
        <taxon>Dikarya</taxon>
        <taxon>Ascomycota</taxon>
        <taxon>Pezizomycotina</taxon>
        <taxon>Sordariomycetes</taxon>
        <taxon>Hypocreomycetidae</taxon>
        <taxon>Glomerellales</taxon>
        <taxon>Glomerellaceae</taxon>
        <taxon>Colletotrichum</taxon>
        <taxon>Colletotrichum graminicola species complex</taxon>
    </lineage>
</organism>
<dbReference type="PANTHER" id="PTHR42060:SF1">
    <property type="entry name" value="NHL REPEAT-CONTAINING PROTEIN"/>
    <property type="match status" value="1"/>
</dbReference>
<dbReference type="SUPFAM" id="SSF63829">
    <property type="entry name" value="Calcium-dependent phosphotriesterase"/>
    <property type="match status" value="1"/>
</dbReference>
<dbReference type="Proteomes" id="UP000027238">
    <property type="component" value="Unassembled WGS sequence"/>
</dbReference>
<dbReference type="OMA" id="TGVWGDD"/>
<dbReference type="AlphaFoldDB" id="A0A066XGM4"/>
<comment type="caution">
    <text evidence="2">The sequence shown here is derived from an EMBL/GenBank/DDBJ whole genome shotgun (WGS) entry which is preliminary data.</text>
</comment>
<evidence type="ECO:0008006" key="4">
    <source>
        <dbReference type="Google" id="ProtNLM"/>
    </source>
</evidence>
<keyword evidence="3" id="KW-1185">Reference proteome</keyword>
<accession>A0A066XGM4</accession>
<evidence type="ECO:0000313" key="2">
    <source>
        <dbReference type="EMBL" id="KDN64901.1"/>
    </source>
</evidence>
<dbReference type="EMBL" id="JMSE01001087">
    <property type="protein sequence ID" value="KDN64901.1"/>
    <property type="molecule type" value="Genomic_DNA"/>
</dbReference>
<dbReference type="OrthoDB" id="9977941at2759"/>
<reference evidence="3" key="1">
    <citation type="journal article" date="2014" name="Genome Announc.">
        <title>Draft genome sequence of Colletotrichum sublineola, a destructive pathogen of cultivated sorghum.</title>
        <authorList>
            <person name="Baroncelli R."/>
            <person name="Sanz-Martin J.M."/>
            <person name="Rech G.E."/>
            <person name="Sukno S.A."/>
            <person name="Thon M.R."/>
        </authorList>
    </citation>
    <scope>NUCLEOTIDE SEQUENCE [LARGE SCALE GENOMIC DNA]</scope>
    <source>
        <strain evidence="3">TX430BB</strain>
    </source>
</reference>
<dbReference type="InterPro" id="IPR011042">
    <property type="entry name" value="6-blade_b-propeller_TolB-like"/>
</dbReference>
<feature type="signal peptide" evidence="1">
    <location>
        <begin position="1"/>
        <end position="17"/>
    </location>
</feature>
<feature type="chain" id="PRO_5001630178" description="SMP-30/Gluconolactonase/LRE-like region domain-containing protein" evidence="1">
    <location>
        <begin position="18"/>
        <end position="337"/>
    </location>
</feature>